<dbReference type="HOGENOM" id="CLU_1261766_0_0_1"/>
<dbReference type="RefSeq" id="XP_007407297.1">
    <property type="nucleotide sequence ID" value="XM_007407235.1"/>
</dbReference>
<evidence type="ECO:0000313" key="1">
    <source>
        <dbReference type="EMBL" id="EGG09570.1"/>
    </source>
</evidence>
<reference evidence="2" key="1">
    <citation type="journal article" date="2011" name="Proc. Natl. Acad. Sci. U.S.A.">
        <title>Obligate biotrophy features unraveled by the genomic analysis of rust fungi.</title>
        <authorList>
            <person name="Duplessis S."/>
            <person name="Cuomo C.A."/>
            <person name="Lin Y.-C."/>
            <person name="Aerts A."/>
            <person name="Tisserant E."/>
            <person name="Veneault-Fourrey C."/>
            <person name="Joly D.L."/>
            <person name="Hacquard S."/>
            <person name="Amselem J."/>
            <person name="Cantarel B.L."/>
            <person name="Chiu R."/>
            <person name="Coutinho P.M."/>
            <person name="Feau N."/>
            <person name="Field M."/>
            <person name="Frey P."/>
            <person name="Gelhaye E."/>
            <person name="Goldberg J."/>
            <person name="Grabherr M.G."/>
            <person name="Kodira C.D."/>
            <person name="Kohler A."/>
            <person name="Kuees U."/>
            <person name="Lindquist E.A."/>
            <person name="Lucas S.M."/>
            <person name="Mago R."/>
            <person name="Mauceli E."/>
            <person name="Morin E."/>
            <person name="Murat C."/>
            <person name="Pangilinan J.L."/>
            <person name="Park R."/>
            <person name="Pearson M."/>
            <person name="Quesneville H."/>
            <person name="Rouhier N."/>
            <person name="Sakthikumar S."/>
            <person name="Salamov A.A."/>
            <person name="Schmutz J."/>
            <person name="Selles B."/>
            <person name="Shapiro H."/>
            <person name="Tanguay P."/>
            <person name="Tuskan G.A."/>
            <person name="Henrissat B."/>
            <person name="Van de Peer Y."/>
            <person name="Rouze P."/>
            <person name="Ellis J.G."/>
            <person name="Dodds P.N."/>
            <person name="Schein J.E."/>
            <person name="Zhong S."/>
            <person name="Hamelin R.C."/>
            <person name="Grigoriev I.V."/>
            <person name="Szabo L.J."/>
            <person name="Martin F."/>
        </authorList>
    </citation>
    <scope>NUCLEOTIDE SEQUENCE [LARGE SCALE GENOMIC DNA]</scope>
    <source>
        <strain evidence="2">98AG31 / pathotype 3-4-7</strain>
    </source>
</reference>
<dbReference type="Proteomes" id="UP000001072">
    <property type="component" value="Unassembled WGS sequence"/>
</dbReference>
<proteinExistence type="predicted"/>
<protein>
    <submittedName>
        <fullName evidence="1">Uncharacterized protein</fullName>
    </submittedName>
</protein>
<gene>
    <name evidence="1" type="ORF">MELLADRAFT_115747</name>
</gene>
<dbReference type="GeneID" id="18925673"/>
<dbReference type="STRING" id="747676.F4RDP1"/>
<sequence length="219" mass="24623">MRSDEKALSLRFTLMKTYSFRLDSPLVPVLYVRFPFNSTSTVNATSSSPNLNTTYIDIIRILDPEHREPFISIGRLLLLIEPTPISPITAIEILKELNQNLINSSSSSSSSNLYNPSTFKPVYSLLLNGLAPFPDLWVNLKLARQFSIRFGLLKTDDEDGGNENGMLARLLDWNSKSIWSLVTISSVKEPIQTGELVSNWRIPEDVLPLCDYSLASLQE</sequence>
<evidence type="ECO:0000313" key="2">
    <source>
        <dbReference type="Proteomes" id="UP000001072"/>
    </source>
</evidence>
<name>F4RDP1_MELLP</name>
<dbReference type="eggNOG" id="ENOG502SG68">
    <property type="taxonomic scope" value="Eukaryota"/>
</dbReference>
<dbReference type="EMBL" id="GL883097">
    <property type="protein sequence ID" value="EGG09570.1"/>
    <property type="molecule type" value="Genomic_DNA"/>
</dbReference>
<keyword evidence="2" id="KW-1185">Reference proteome</keyword>
<dbReference type="KEGG" id="mlr:MELLADRAFT_115747"/>
<dbReference type="OrthoDB" id="2504162at2759"/>
<dbReference type="VEuPathDB" id="FungiDB:MELLADRAFT_115747"/>
<dbReference type="InParanoid" id="F4RDP1"/>
<dbReference type="AlphaFoldDB" id="F4RDP1"/>
<organism evidence="2">
    <name type="scientific">Melampsora larici-populina (strain 98AG31 / pathotype 3-4-7)</name>
    <name type="common">Poplar leaf rust fungus</name>
    <dbReference type="NCBI Taxonomy" id="747676"/>
    <lineage>
        <taxon>Eukaryota</taxon>
        <taxon>Fungi</taxon>
        <taxon>Dikarya</taxon>
        <taxon>Basidiomycota</taxon>
        <taxon>Pucciniomycotina</taxon>
        <taxon>Pucciniomycetes</taxon>
        <taxon>Pucciniales</taxon>
        <taxon>Melampsoraceae</taxon>
        <taxon>Melampsora</taxon>
    </lineage>
</organism>
<accession>F4RDP1</accession>